<dbReference type="Proteomes" id="UP000481858">
    <property type="component" value="Unassembled WGS sequence"/>
</dbReference>
<evidence type="ECO:0000313" key="2">
    <source>
        <dbReference type="Proteomes" id="UP000481858"/>
    </source>
</evidence>
<name>A0A7C8ISH4_9PEZI</name>
<accession>A0A7C8ISH4</accession>
<proteinExistence type="predicted"/>
<reference evidence="1 2" key="1">
    <citation type="submission" date="2019-12" db="EMBL/GenBank/DDBJ databases">
        <title>Draft genome sequence of the ascomycete Xylaria multiplex DSM 110363.</title>
        <authorList>
            <person name="Buettner E."/>
            <person name="Kellner H."/>
        </authorList>
    </citation>
    <scope>NUCLEOTIDE SEQUENCE [LARGE SCALE GENOMIC DNA]</scope>
    <source>
        <strain evidence="1 2">DSM 110363</strain>
    </source>
</reference>
<dbReference type="AlphaFoldDB" id="A0A7C8ISH4"/>
<protein>
    <submittedName>
        <fullName evidence="1">Uncharacterized protein</fullName>
    </submittedName>
</protein>
<comment type="caution">
    <text evidence="1">The sequence shown here is derived from an EMBL/GenBank/DDBJ whole genome shotgun (WGS) entry which is preliminary data.</text>
</comment>
<dbReference type="EMBL" id="WUBL01000040">
    <property type="protein sequence ID" value="KAF2969138.1"/>
    <property type="molecule type" value="Genomic_DNA"/>
</dbReference>
<dbReference type="InParanoid" id="A0A7C8ISH4"/>
<sequence length="143" mass="15767">MKETVESLRKRVKDMFNHRGNVKMQFPGIMGELNDTDIVQERIVARSLNAAGATLTVELLSDTEDGEPMPLKSTAMNDLSLNENHATQAAKQDNFIAGMEDSRRPTKAVVTRNKAEDNAIQRNGVLSAEMFRAFLSAGQGRST</sequence>
<keyword evidence="2" id="KW-1185">Reference proteome</keyword>
<evidence type="ECO:0000313" key="1">
    <source>
        <dbReference type="EMBL" id="KAF2969138.1"/>
    </source>
</evidence>
<organism evidence="1 2">
    <name type="scientific">Xylaria multiplex</name>
    <dbReference type="NCBI Taxonomy" id="323545"/>
    <lineage>
        <taxon>Eukaryota</taxon>
        <taxon>Fungi</taxon>
        <taxon>Dikarya</taxon>
        <taxon>Ascomycota</taxon>
        <taxon>Pezizomycotina</taxon>
        <taxon>Sordariomycetes</taxon>
        <taxon>Xylariomycetidae</taxon>
        <taxon>Xylariales</taxon>
        <taxon>Xylariaceae</taxon>
        <taxon>Xylaria</taxon>
    </lineage>
</organism>
<gene>
    <name evidence="1" type="ORF">GQX73_g4385</name>
</gene>
<dbReference type="OrthoDB" id="4767616at2759"/>